<dbReference type="InterPro" id="IPR036259">
    <property type="entry name" value="MFS_trans_sf"/>
</dbReference>
<accession>A0ABY4DYZ6</accession>
<dbReference type="SUPFAM" id="SSF103473">
    <property type="entry name" value="MFS general substrate transporter"/>
    <property type="match status" value="1"/>
</dbReference>
<dbReference type="EMBL" id="CP091511">
    <property type="protein sequence ID" value="UOO88749.1"/>
    <property type="molecule type" value="Genomic_DNA"/>
</dbReference>
<keyword evidence="8" id="KW-1185">Reference proteome</keyword>
<dbReference type="InterPro" id="IPR011701">
    <property type="entry name" value="MFS"/>
</dbReference>
<reference evidence="7 8" key="1">
    <citation type="journal article" date="2022" name="Res Sq">
        <title>Evolution of multicellular longitudinally dividing oral cavity symbionts (Neisseriaceae).</title>
        <authorList>
            <person name="Nyongesa S."/>
            <person name="Weber P."/>
            <person name="Bernet E."/>
            <person name="Pullido F."/>
            <person name="Nieckarz M."/>
            <person name="Delaby M."/>
            <person name="Nieves C."/>
            <person name="Viehboeck T."/>
            <person name="Krause N."/>
            <person name="Rivera-Millot A."/>
            <person name="Nakamura A."/>
            <person name="Vischer N."/>
            <person name="VanNieuwenhze M."/>
            <person name="Brun Y."/>
            <person name="Cava F."/>
            <person name="Bulgheresi S."/>
            <person name="Veyrier F."/>
        </authorList>
    </citation>
    <scope>NUCLEOTIDE SEQUENCE [LARGE SCALE GENOMIC DNA]</scope>
    <source>
        <strain evidence="7 8">SN4</strain>
    </source>
</reference>
<dbReference type="CDD" id="cd17365">
    <property type="entry name" value="MFS_PcaK_like"/>
    <property type="match status" value="1"/>
</dbReference>
<evidence type="ECO:0000256" key="1">
    <source>
        <dbReference type="ARBA" id="ARBA00004141"/>
    </source>
</evidence>
<dbReference type="PANTHER" id="PTHR23508">
    <property type="entry name" value="CARBOXYLIC ACID TRANSPORTER PROTEIN HOMOLOG"/>
    <property type="match status" value="1"/>
</dbReference>
<feature type="transmembrane region" description="Helical" evidence="5">
    <location>
        <begin position="257"/>
        <end position="278"/>
    </location>
</feature>
<name>A0ABY4DYZ6_9NEIS</name>
<feature type="transmembrane region" description="Helical" evidence="5">
    <location>
        <begin position="58"/>
        <end position="76"/>
    </location>
</feature>
<keyword evidence="4 5" id="KW-0472">Membrane</keyword>
<proteinExistence type="predicted"/>
<dbReference type="PROSITE" id="PS50850">
    <property type="entry name" value="MFS"/>
    <property type="match status" value="1"/>
</dbReference>
<evidence type="ECO:0000259" key="6">
    <source>
        <dbReference type="PROSITE" id="PS50850"/>
    </source>
</evidence>
<sequence>MRSIDVNQVIDEAKFTPFHMNVLFWCMLVIIFDGYDLVIYGVAMKGLVAQWGLSAKEAGFLGSIALFGMMIGAMGLGSLADRYGRKKMIALCLVLFSLFTFLCGFAQNPTQFAFLRFVAGIGIGGAMPNLVAMMAEYSPKRMRSTMVSLMFSGYAIGGMLSAGLGMMIVPTFGWEWMFYLGIIPLLLLPLILKFLPESLGFLMRHGNEAEVRRILPKVAPELRIAAEDQLVREEIVVKKSVVPVGQLFAEKRGVSTLAFWVSFFCCLLMTYALSTWLPKFMEQAGYELKAGLSFLFAMNIGAMIGAIGGGWLADKLNIKAVLVAFLLLGSAAFVCLGYKAPVPVLYVLVTIAGATTIGTQIVLYSYVAIYYPLKIRSTGIGWASGVGRIGAIVGPILGGWLVAMQLPHSTNFMVFAIPAIIATFAVLFIAKGKKEVAVSVEQAKA</sequence>
<evidence type="ECO:0000256" key="2">
    <source>
        <dbReference type="ARBA" id="ARBA00022692"/>
    </source>
</evidence>
<feature type="transmembrane region" description="Helical" evidence="5">
    <location>
        <begin position="22"/>
        <end position="43"/>
    </location>
</feature>
<feature type="transmembrane region" description="Helical" evidence="5">
    <location>
        <begin position="320"/>
        <end position="340"/>
    </location>
</feature>
<dbReference type="InterPro" id="IPR020846">
    <property type="entry name" value="MFS_dom"/>
</dbReference>
<feature type="transmembrane region" description="Helical" evidence="5">
    <location>
        <begin position="412"/>
        <end position="430"/>
    </location>
</feature>
<feature type="transmembrane region" description="Helical" evidence="5">
    <location>
        <begin position="290"/>
        <end position="313"/>
    </location>
</feature>
<dbReference type="RefSeq" id="WP_058357560.1">
    <property type="nucleotide sequence ID" value="NZ_CABKVG010000010.1"/>
</dbReference>
<keyword evidence="2 5" id="KW-0812">Transmembrane</keyword>
<dbReference type="Gene3D" id="1.20.1250.20">
    <property type="entry name" value="MFS general substrate transporter like domains"/>
    <property type="match status" value="1"/>
</dbReference>
<protein>
    <submittedName>
        <fullName evidence="7">Aromatic acid/H+ symport family MFS transporter</fullName>
    </submittedName>
</protein>
<feature type="transmembrane region" description="Helical" evidence="5">
    <location>
        <begin position="385"/>
        <end position="406"/>
    </location>
</feature>
<dbReference type="Pfam" id="PF07690">
    <property type="entry name" value="MFS_1"/>
    <property type="match status" value="1"/>
</dbReference>
<feature type="transmembrane region" description="Helical" evidence="5">
    <location>
        <begin position="147"/>
        <end position="170"/>
    </location>
</feature>
<evidence type="ECO:0000256" key="3">
    <source>
        <dbReference type="ARBA" id="ARBA00022989"/>
    </source>
</evidence>
<evidence type="ECO:0000256" key="5">
    <source>
        <dbReference type="SAM" id="Phobius"/>
    </source>
</evidence>
<comment type="subcellular location">
    <subcellularLocation>
        <location evidence="1">Membrane</location>
        <topology evidence="1">Multi-pass membrane protein</topology>
    </subcellularLocation>
</comment>
<evidence type="ECO:0000313" key="8">
    <source>
        <dbReference type="Proteomes" id="UP000832011"/>
    </source>
</evidence>
<gene>
    <name evidence="7" type="ORF">LVJ82_14995</name>
</gene>
<evidence type="ECO:0000256" key="4">
    <source>
        <dbReference type="ARBA" id="ARBA00023136"/>
    </source>
</evidence>
<evidence type="ECO:0000313" key="7">
    <source>
        <dbReference type="EMBL" id="UOO88749.1"/>
    </source>
</evidence>
<dbReference type="Proteomes" id="UP000832011">
    <property type="component" value="Chromosome"/>
</dbReference>
<feature type="transmembrane region" description="Helical" evidence="5">
    <location>
        <begin position="176"/>
        <end position="195"/>
    </location>
</feature>
<dbReference type="PANTHER" id="PTHR23508:SF10">
    <property type="entry name" value="CARBOXYLIC ACID TRANSPORTER PROTEIN HOMOLOG"/>
    <property type="match status" value="1"/>
</dbReference>
<feature type="transmembrane region" description="Helical" evidence="5">
    <location>
        <begin position="346"/>
        <end position="373"/>
    </location>
</feature>
<feature type="domain" description="Major facilitator superfamily (MFS) profile" evidence="6">
    <location>
        <begin position="22"/>
        <end position="434"/>
    </location>
</feature>
<keyword evidence="3 5" id="KW-1133">Transmembrane helix</keyword>
<organism evidence="7 8">
    <name type="scientific">Vitreoscilla massiliensis</name>
    <dbReference type="NCBI Taxonomy" id="1689272"/>
    <lineage>
        <taxon>Bacteria</taxon>
        <taxon>Pseudomonadati</taxon>
        <taxon>Pseudomonadota</taxon>
        <taxon>Betaproteobacteria</taxon>
        <taxon>Neisseriales</taxon>
        <taxon>Neisseriaceae</taxon>
        <taxon>Vitreoscilla</taxon>
    </lineage>
</organism>
<feature type="transmembrane region" description="Helical" evidence="5">
    <location>
        <begin position="113"/>
        <end position="135"/>
    </location>
</feature>
<feature type="transmembrane region" description="Helical" evidence="5">
    <location>
        <begin position="88"/>
        <end position="107"/>
    </location>
</feature>